<evidence type="ECO:0000259" key="1">
    <source>
        <dbReference type="SMART" id="SM00849"/>
    </source>
</evidence>
<dbReference type="PANTHER" id="PTHR23131:SF0">
    <property type="entry name" value="ENDORIBONUCLEASE LACTB2"/>
    <property type="match status" value="1"/>
</dbReference>
<dbReference type="InterPro" id="IPR036866">
    <property type="entry name" value="RibonucZ/Hydroxyglut_hydro"/>
</dbReference>
<dbReference type="AlphaFoldDB" id="A0A554W788"/>
<dbReference type="OrthoDB" id="9788263at2"/>
<dbReference type="InterPro" id="IPR036388">
    <property type="entry name" value="WH-like_DNA-bd_sf"/>
</dbReference>
<dbReference type="Pfam" id="PF00753">
    <property type="entry name" value="Lactamase_B"/>
    <property type="match status" value="1"/>
</dbReference>
<protein>
    <submittedName>
        <fullName evidence="2">Hydroxyacylglutathione hydrolase GloC</fullName>
        <ecNumber evidence="2">3.1.2.6</ecNumber>
    </submittedName>
</protein>
<dbReference type="InterPro" id="IPR050662">
    <property type="entry name" value="Sec-metab_biosynth-thioest"/>
</dbReference>
<feature type="domain" description="Metallo-beta-lactamase" evidence="1">
    <location>
        <begin position="43"/>
        <end position="223"/>
    </location>
</feature>
<dbReference type="PANTHER" id="PTHR23131">
    <property type="entry name" value="ENDORIBONUCLEASE LACTB2"/>
    <property type="match status" value="1"/>
</dbReference>
<keyword evidence="3" id="KW-1185">Reference proteome</keyword>
<dbReference type="Gene3D" id="1.10.10.10">
    <property type="entry name" value="Winged helix-like DNA-binding domain superfamily/Winged helix DNA-binding domain"/>
    <property type="match status" value="1"/>
</dbReference>
<keyword evidence="2" id="KW-0378">Hydrolase</keyword>
<dbReference type="GO" id="GO:0004416">
    <property type="term" value="F:hydroxyacylglutathione hydrolase activity"/>
    <property type="evidence" value="ECO:0007669"/>
    <property type="project" value="UniProtKB-EC"/>
</dbReference>
<comment type="caution">
    <text evidence="2">The sequence shown here is derived from an EMBL/GenBank/DDBJ whole genome shotgun (WGS) entry which is preliminary data.</text>
</comment>
<dbReference type="SMART" id="SM00849">
    <property type="entry name" value="Lactamase_B"/>
    <property type="match status" value="1"/>
</dbReference>
<evidence type="ECO:0000313" key="2">
    <source>
        <dbReference type="EMBL" id="TSE19441.1"/>
    </source>
</evidence>
<dbReference type="Proteomes" id="UP000315736">
    <property type="component" value="Unassembled WGS sequence"/>
</dbReference>
<dbReference type="SUPFAM" id="SSF56281">
    <property type="entry name" value="Metallo-hydrolase/oxidoreductase"/>
    <property type="match status" value="1"/>
</dbReference>
<organism evidence="2 3">
    <name type="scientific">Tepidimonas alkaliphilus</name>
    <dbReference type="NCBI Taxonomy" id="2588942"/>
    <lineage>
        <taxon>Bacteria</taxon>
        <taxon>Pseudomonadati</taxon>
        <taxon>Pseudomonadota</taxon>
        <taxon>Betaproteobacteria</taxon>
        <taxon>Burkholderiales</taxon>
        <taxon>Tepidimonas</taxon>
    </lineage>
</organism>
<dbReference type="Pfam" id="PF17778">
    <property type="entry name" value="WHD_BLACT"/>
    <property type="match status" value="1"/>
</dbReference>
<accession>A0A554W788</accession>
<dbReference type="EMBL" id="VJNB01000007">
    <property type="protein sequence ID" value="TSE19441.1"/>
    <property type="molecule type" value="Genomic_DNA"/>
</dbReference>
<sequence>MGGFAATGFAGPAHGWRYDIAVPLGPRVQRLTAPNPGRMTGPGTNTYLIGQPETGYIVVDPGPDDAAHLGRLMRLTGGDVRAIVCTHSHPDHAPGAYPLQAQLKAAGGPPAPVLGLASAPTARPHSRWTPERPLADGERLTLTDRDGVVQVTLRVVHTPGHAANHLCLLLEEDGWLFSGDHILSGSTTVIDPPDGDMDAYLRSLQRLQALCGDAGVRRIAPAHGDVLDDAQGAIERLIAHRLRREAQVAAALSASPEGDLETLVRHAYADVAPALWPVAARSLLAHVKRLDPARYEALMRRAG</sequence>
<evidence type="ECO:0000313" key="3">
    <source>
        <dbReference type="Proteomes" id="UP000315736"/>
    </source>
</evidence>
<dbReference type="EC" id="3.1.2.6" evidence="2"/>
<gene>
    <name evidence="2" type="primary">gloC_1</name>
    <name evidence="2" type="ORF">Talka_01530</name>
</gene>
<dbReference type="Gene3D" id="3.60.15.10">
    <property type="entry name" value="Ribonuclease Z/Hydroxyacylglutathione hydrolase-like"/>
    <property type="match status" value="1"/>
</dbReference>
<dbReference type="InterPro" id="IPR041516">
    <property type="entry name" value="LACTB2_WH"/>
</dbReference>
<proteinExistence type="predicted"/>
<reference evidence="2 3" key="1">
    <citation type="submission" date="2019-07" db="EMBL/GenBank/DDBJ databases">
        <title>Tepidimonas alkaliphilus YIM 72238 draft genome.</title>
        <authorList>
            <person name="Da Costa M.S."/>
            <person name="Froufe H.J.C."/>
            <person name="Egas C."/>
            <person name="Albuquerque L."/>
        </authorList>
    </citation>
    <scope>NUCLEOTIDE SEQUENCE [LARGE SCALE GENOMIC DNA]</scope>
    <source>
        <strain evidence="2 3">YIM 72238</strain>
    </source>
</reference>
<name>A0A554W788_9BURK</name>
<dbReference type="InterPro" id="IPR001279">
    <property type="entry name" value="Metallo-B-lactamas"/>
</dbReference>
<dbReference type="CDD" id="cd16278">
    <property type="entry name" value="metallo-hydrolase-like_MBL-fold"/>
    <property type="match status" value="1"/>
</dbReference>